<comment type="caution">
    <text evidence="1">The sequence shown here is derived from an EMBL/GenBank/DDBJ whole genome shotgun (WGS) entry which is preliminary data.</text>
</comment>
<organism evidence="1 2">
    <name type="scientific">Paenibacillus methanolicus</name>
    <dbReference type="NCBI Taxonomy" id="582686"/>
    <lineage>
        <taxon>Bacteria</taxon>
        <taxon>Bacillati</taxon>
        <taxon>Bacillota</taxon>
        <taxon>Bacilli</taxon>
        <taxon>Bacillales</taxon>
        <taxon>Paenibacillaceae</taxon>
        <taxon>Paenibacillus</taxon>
    </lineage>
</organism>
<name>A0A5S5BS80_9BACL</name>
<sequence>MTWKYKWKTNCDMMELEELCMVMDLDNYTVSQLNEVGSFCWRQLEEPHSVEQLSQAVCETFEINASDAAMDVQAFVDDLLARNLVESVRD</sequence>
<dbReference type="InterPro" id="IPR008792">
    <property type="entry name" value="PQQD"/>
</dbReference>
<dbReference type="Gene3D" id="1.10.10.1150">
    <property type="entry name" value="Coenzyme PQQ synthesis protein D (PqqD)"/>
    <property type="match status" value="1"/>
</dbReference>
<dbReference type="EMBL" id="VNHS01000016">
    <property type="protein sequence ID" value="TYP69146.1"/>
    <property type="molecule type" value="Genomic_DNA"/>
</dbReference>
<dbReference type="AlphaFoldDB" id="A0A5S5BS80"/>
<dbReference type="InterPro" id="IPR041881">
    <property type="entry name" value="PqqD_sf"/>
</dbReference>
<dbReference type="OrthoDB" id="2882895at2"/>
<dbReference type="Proteomes" id="UP000323257">
    <property type="component" value="Unassembled WGS sequence"/>
</dbReference>
<accession>A0A5S5BS80</accession>
<dbReference type="Pfam" id="PF05402">
    <property type="entry name" value="PqqD"/>
    <property type="match status" value="1"/>
</dbReference>
<evidence type="ECO:0000313" key="2">
    <source>
        <dbReference type="Proteomes" id="UP000323257"/>
    </source>
</evidence>
<protein>
    <submittedName>
        <fullName evidence="1">Coenzyme PQQ synthesis protein D (PqqD)</fullName>
    </submittedName>
</protein>
<evidence type="ECO:0000313" key="1">
    <source>
        <dbReference type="EMBL" id="TYP69146.1"/>
    </source>
</evidence>
<reference evidence="1 2" key="1">
    <citation type="submission" date="2019-07" db="EMBL/GenBank/DDBJ databases">
        <title>Genomic Encyclopedia of Type Strains, Phase III (KMG-III): the genomes of soil and plant-associated and newly described type strains.</title>
        <authorList>
            <person name="Whitman W."/>
        </authorList>
    </citation>
    <scope>NUCLEOTIDE SEQUENCE [LARGE SCALE GENOMIC DNA]</scope>
    <source>
        <strain evidence="1 2">BL24</strain>
    </source>
</reference>
<proteinExistence type="predicted"/>
<keyword evidence="2" id="KW-1185">Reference proteome</keyword>
<dbReference type="RefSeq" id="WP_148933158.1">
    <property type="nucleotide sequence ID" value="NZ_VNHS01000016.1"/>
</dbReference>
<gene>
    <name evidence="1" type="ORF">BCM02_11622</name>
</gene>